<dbReference type="AlphaFoldDB" id="A0A3N0YY91"/>
<keyword evidence="4" id="KW-1185">Reference proteome</keyword>
<name>A0A3N0YY91_ANAGA</name>
<evidence type="ECO:0000256" key="2">
    <source>
        <dbReference type="SAM" id="MobiDB-lite"/>
    </source>
</evidence>
<comment type="caution">
    <text evidence="3">The sequence shown here is derived from an EMBL/GenBank/DDBJ whole genome shotgun (WGS) entry which is preliminary data.</text>
</comment>
<protein>
    <submittedName>
        <fullName evidence="3">Uncharacterized protein</fullName>
    </submittedName>
</protein>
<gene>
    <name evidence="3" type="ORF">DPX16_1511</name>
</gene>
<keyword evidence="1" id="KW-0175">Coiled coil</keyword>
<organism evidence="3 4">
    <name type="scientific">Anabarilius grahami</name>
    <name type="common">Kanglang fish</name>
    <name type="synonym">Barilius grahami</name>
    <dbReference type="NCBI Taxonomy" id="495550"/>
    <lineage>
        <taxon>Eukaryota</taxon>
        <taxon>Metazoa</taxon>
        <taxon>Chordata</taxon>
        <taxon>Craniata</taxon>
        <taxon>Vertebrata</taxon>
        <taxon>Euteleostomi</taxon>
        <taxon>Actinopterygii</taxon>
        <taxon>Neopterygii</taxon>
        <taxon>Teleostei</taxon>
        <taxon>Ostariophysi</taxon>
        <taxon>Cypriniformes</taxon>
        <taxon>Xenocyprididae</taxon>
        <taxon>Xenocypridinae</taxon>
        <taxon>Xenocypridinae incertae sedis</taxon>
        <taxon>Anabarilius</taxon>
    </lineage>
</organism>
<dbReference type="OrthoDB" id="8977170at2759"/>
<feature type="coiled-coil region" evidence="1">
    <location>
        <begin position="102"/>
        <end position="148"/>
    </location>
</feature>
<dbReference type="EMBL" id="RJVU01019022">
    <property type="protein sequence ID" value="ROL51269.1"/>
    <property type="molecule type" value="Genomic_DNA"/>
</dbReference>
<dbReference type="Proteomes" id="UP000281406">
    <property type="component" value="Unassembled WGS sequence"/>
</dbReference>
<reference evidence="3 4" key="1">
    <citation type="submission" date="2018-10" db="EMBL/GenBank/DDBJ databases">
        <title>Genome assembly for a Yunnan-Guizhou Plateau 3E fish, Anabarilius grahami (Regan), and its evolutionary and genetic applications.</title>
        <authorList>
            <person name="Jiang W."/>
        </authorList>
    </citation>
    <scope>NUCLEOTIDE SEQUENCE [LARGE SCALE GENOMIC DNA]</scope>
    <source>
        <strain evidence="3">AG-KIZ</strain>
        <tissue evidence="3">Muscle</tissue>
    </source>
</reference>
<feature type="region of interest" description="Disordered" evidence="2">
    <location>
        <begin position="1"/>
        <end position="23"/>
    </location>
</feature>
<evidence type="ECO:0000313" key="3">
    <source>
        <dbReference type="EMBL" id="ROL51269.1"/>
    </source>
</evidence>
<evidence type="ECO:0000256" key="1">
    <source>
        <dbReference type="SAM" id="Coils"/>
    </source>
</evidence>
<sequence length="251" mass="28685">MATRNKGNGPALRPTTERHGTEPSNVTIDQMMENLNEYLDKRLGLRKGQGDICQKYNIRHSENGQWALPDIKRAYGKMQCLRANTNRDGLSVILVKLIQQHLQKCETDKLLLENKAEKAKVQALAEQLQNGKKDKERLVNEKAKLLNLLSKRLESKDCSGQKSHFTRSSSKAEQEFFYPFSDLLKNKDQQDLYLLGESDSSSTVNSDSDVNTHADIIKDNLKVRLAPVIIKNRRTEVKIDNEKEYEENGEQ</sequence>
<evidence type="ECO:0000313" key="4">
    <source>
        <dbReference type="Proteomes" id="UP000281406"/>
    </source>
</evidence>
<accession>A0A3N0YY91</accession>
<proteinExistence type="predicted"/>